<evidence type="ECO:0000313" key="3">
    <source>
        <dbReference type="EMBL" id="OOF93237.1"/>
    </source>
</evidence>
<dbReference type="OMA" id="QSVPDWF"/>
<feature type="coiled-coil region" evidence="1">
    <location>
        <begin position="30"/>
        <end position="57"/>
    </location>
</feature>
<dbReference type="VEuPathDB" id="FungiDB:ASPCADRAFT_8184"/>
<keyword evidence="1" id="KW-0175">Coiled coil</keyword>
<feature type="region of interest" description="Disordered" evidence="2">
    <location>
        <begin position="246"/>
        <end position="282"/>
    </location>
</feature>
<sequence>MAIVKLKPRTDRFFTHDKYLDSVSFWQQAYERSEAEQSKLLERIFELEQRNESLLARLQGTAATGEGVTLKRKVTGKSAASGSNVSIRKRAKTQIIPQTNSLVFTNSIPIGLGGGAIDHLECPEQFTAPFMRQFYSLQKVLQKRPNNSNIIRAAIELCSTTVGNVRSAVEQPTVSRTSTKNLTQPRKPDMLAILKTAECAFGLLIQALRKLSATGRAMQDVGHVTYHIVRLYEVVIETLDQHCKSKSEQSLHETKTSARTSRQRQKAKPKRTKTGCFSDMQKDPDDELAKQMSLLLSKMAVSLDTNRSSEQNVLEGFLLVLLNRIGTLLCLLVFQDLRLRPDLRVDTTKFPLPEGLKEIDLNESSISAAVMEAKFLIWPLEQILTVLDDVPSHGPLSTKFTTKVKERLQNTLIHSVFGTDSLWPDVLQRPVQPDDRDMEKLRACSQIPEQSVPDWFVQEVWRLLGWDMLAMNNYSKI</sequence>
<proteinExistence type="predicted"/>
<dbReference type="Proteomes" id="UP000188318">
    <property type="component" value="Unassembled WGS sequence"/>
</dbReference>
<feature type="compositionally biased region" description="Basic residues" evidence="2">
    <location>
        <begin position="261"/>
        <end position="273"/>
    </location>
</feature>
<dbReference type="OrthoDB" id="202825at2759"/>
<evidence type="ECO:0000256" key="1">
    <source>
        <dbReference type="SAM" id="Coils"/>
    </source>
</evidence>
<evidence type="ECO:0000256" key="2">
    <source>
        <dbReference type="SAM" id="MobiDB-lite"/>
    </source>
</evidence>
<feature type="compositionally biased region" description="Basic and acidic residues" evidence="2">
    <location>
        <begin position="246"/>
        <end position="256"/>
    </location>
</feature>
<accession>A0A1R3RFK3</accession>
<dbReference type="EMBL" id="KV907505">
    <property type="protein sequence ID" value="OOF93237.1"/>
    <property type="molecule type" value="Genomic_DNA"/>
</dbReference>
<protein>
    <submittedName>
        <fullName evidence="3">Uncharacterized protein</fullName>
    </submittedName>
</protein>
<evidence type="ECO:0000313" key="4">
    <source>
        <dbReference type="Proteomes" id="UP000188318"/>
    </source>
</evidence>
<organism evidence="3 4">
    <name type="scientific">Aspergillus carbonarius (strain ITEM 5010)</name>
    <dbReference type="NCBI Taxonomy" id="602072"/>
    <lineage>
        <taxon>Eukaryota</taxon>
        <taxon>Fungi</taxon>
        <taxon>Dikarya</taxon>
        <taxon>Ascomycota</taxon>
        <taxon>Pezizomycotina</taxon>
        <taxon>Eurotiomycetes</taxon>
        <taxon>Eurotiomycetidae</taxon>
        <taxon>Eurotiales</taxon>
        <taxon>Aspergillaceae</taxon>
        <taxon>Aspergillus</taxon>
        <taxon>Aspergillus subgen. Circumdati</taxon>
    </lineage>
</organism>
<dbReference type="STRING" id="602072.A0A1R3RFK3"/>
<reference evidence="4" key="1">
    <citation type="journal article" date="2017" name="Genome Biol.">
        <title>Comparative genomics reveals high biological diversity and specific adaptations in the industrially and medically important fungal genus Aspergillus.</title>
        <authorList>
            <person name="de Vries R.P."/>
            <person name="Riley R."/>
            <person name="Wiebenga A."/>
            <person name="Aguilar-Osorio G."/>
            <person name="Amillis S."/>
            <person name="Uchima C.A."/>
            <person name="Anderluh G."/>
            <person name="Asadollahi M."/>
            <person name="Askin M."/>
            <person name="Barry K."/>
            <person name="Battaglia E."/>
            <person name="Bayram O."/>
            <person name="Benocci T."/>
            <person name="Braus-Stromeyer S.A."/>
            <person name="Caldana C."/>
            <person name="Canovas D."/>
            <person name="Cerqueira G.C."/>
            <person name="Chen F."/>
            <person name="Chen W."/>
            <person name="Choi C."/>
            <person name="Clum A."/>
            <person name="Dos Santos R.A."/>
            <person name="Damasio A.R."/>
            <person name="Diallinas G."/>
            <person name="Emri T."/>
            <person name="Fekete E."/>
            <person name="Flipphi M."/>
            <person name="Freyberg S."/>
            <person name="Gallo A."/>
            <person name="Gournas C."/>
            <person name="Habgood R."/>
            <person name="Hainaut M."/>
            <person name="Harispe M.L."/>
            <person name="Henrissat B."/>
            <person name="Hilden K.S."/>
            <person name="Hope R."/>
            <person name="Hossain A."/>
            <person name="Karabika E."/>
            <person name="Karaffa L."/>
            <person name="Karanyi Z."/>
            <person name="Krasevec N."/>
            <person name="Kuo A."/>
            <person name="Kusch H."/>
            <person name="LaButti K."/>
            <person name="Lagendijk E.L."/>
            <person name="Lapidus A."/>
            <person name="Levasseur A."/>
            <person name="Lindquist E."/>
            <person name="Lipzen A."/>
            <person name="Logrieco A.F."/>
            <person name="MacCabe A."/>
            <person name="Maekelae M.R."/>
            <person name="Malavazi I."/>
            <person name="Melin P."/>
            <person name="Meyer V."/>
            <person name="Mielnichuk N."/>
            <person name="Miskei M."/>
            <person name="Molnar A.P."/>
            <person name="Mule G."/>
            <person name="Ngan C.Y."/>
            <person name="Orejas M."/>
            <person name="Orosz E."/>
            <person name="Ouedraogo J.P."/>
            <person name="Overkamp K.M."/>
            <person name="Park H.-S."/>
            <person name="Perrone G."/>
            <person name="Piumi F."/>
            <person name="Punt P.J."/>
            <person name="Ram A.F."/>
            <person name="Ramon A."/>
            <person name="Rauscher S."/>
            <person name="Record E."/>
            <person name="Riano-Pachon D.M."/>
            <person name="Robert V."/>
            <person name="Roehrig J."/>
            <person name="Ruller R."/>
            <person name="Salamov A."/>
            <person name="Salih N.S."/>
            <person name="Samson R.A."/>
            <person name="Sandor E."/>
            <person name="Sanguinetti M."/>
            <person name="Schuetze T."/>
            <person name="Sepcic K."/>
            <person name="Shelest E."/>
            <person name="Sherlock G."/>
            <person name="Sophianopoulou V."/>
            <person name="Squina F.M."/>
            <person name="Sun H."/>
            <person name="Susca A."/>
            <person name="Todd R.B."/>
            <person name="Tsang A."/>
            <person name="Unkles S.E."/>
            <person name="van de Wiele N."/>
            <person name="van Rossen-Uffink D."/>
            <person name="Oliveira J.V."/>
            <person name="Vesth T.C."/>
            <person name="Visser J."/>
            <person name="Yu J.-H."/>
            <person name="Zhou M."/>
            <person name="Andersen M.R."/>
            <person name="Archer D.B."/>
            <person name="Baker S.E."/>
            <person name="Benoit I."/>
            <person name="Brakhage A.A."/>
            <person name="Braus G.H."/>
            <person name="Fischer R."/>
            <person name="Frisvad J.C."/>
            <person name="Goldman G.H."/>
            <person name="Houbraken J."/>
            <person name="Oakley B."/>
            <person name="Pocsi I."/>
            <person name="Scazzocchio C."/>
            <person name="Seiboth B."/>
            <person name="vanKuyk P.A."/>
            <person name="Wortman J."/>
            <person name="Dyer P.S."/>
            <person name="Grigoriev I.V."/>
        </authorList>
    </citation>
    <scope>NUCLEOTIDE SEQUENCE [LARGE SCALE GENOMIC DNA]</scope>
    <source>
        <strain evidence="4">ITEM 5010</strain>
    </source>
</reference>
<keyword evidence="4" id="KW-1185">Reference proteome</keyword>
<gene>
    <name evidence="3" type="ORF">ASPCADRAFT_8184</name>
</gene>
<dbReference type="AlphaFoldDB" id="A0A1R3RFK3"/>
<name>A0A1R3RFK3_ASPC5</name>